<dbReference type="STRING" id="1471761.B0W44_02655"/>
<dbReference type="Proteomes" id="UP000188603">
    <property type="component" value="Chromosome"/>
</dbReference>
<dbReference type="InterPro" id="IPR051782">
    <property type="entry name" value="ABC_Transporter_VariousFunc"/>
</dbReference>
<evidence type="ECO:0000256" key="2">
    <source>
        <dbReference type="ARBA" id="ARBA00022741"/>
    </source>
</evidence>
<protein>
    <recommendedName>
        <fullName evidence="4">ABC transporter domain-containing protein</fullName>
    </recommendedName>
</protein>
<organism evidence="5 6">
    <name type="scientific">Novibacillus thermophilus</name>
    <dbReference type="NCBI Taxonomy" id="1471761"/>
    <lineage>
        <taxon>Bacteria</taxon>
        <taxon>Bacillati</taxon>
        <taxon>Bacillota</taxon>
        <taxon>Bacilli</taxon>
        <taxon>Bacillales</taxon>
        <taxon>Thermoactinomycetaceae</taxon>
        <taxon>Novibacillus</taxon>
    </lineage>
</organism>
<keyword evidence="2" id="KW-0547">Nucleotide-binding</keyword>
<keyword evidence="6" id="KW-1185">Reference proteome</keyword>
<evidence type="ECO:0000256" key="3">
    <source>
        <dbReference type="ARBA" id="ARBA00022840"/>
    </source>
</evidence>
<dbReference type="AlphaFoldDB" id="A0A1U9K480"/>
<dbReference type="PROSITE" id="PS50893">
    <property type="entry name" value="ABC_TRANSPORTER_2"/>
    <property type="match status" value="1"/>
</dbReference>
<dbReference type="SUPFAM" id="SSF52540">
    <property type="entry name" value="P-loop containing nucleoside triphosphate hydrolases"/>
    <property type="match status" value="1"/>
</dbReference>
<dbReference type="Gene3D" id="3.40.50.300">
    <property type="entry name" value="P-loop containing nucleotide triphosphate hydrolases"/>
    <property type="match status" value="1"/>
</dbReference>
<keyword evidence="1" id="KW-0813">Transport</keyword>
<dbReference type="OrthoDB" id="9804819at2"/>
<evidence type="ECO:0000256" key="1">
    <source>
        <dbReference type="ARBA" id="ARBA00022448"/>
    </source>
</evidence>
<dbReference type="SMART" id="SM00382">
    <property type="entry name" value="AAA"/>
    <property type="match status" value="1"/>
</dbReference>
<reference evidence="5 6" key="1">
    <citation type="journal article" date="2015" name="Int. J. Syst. Evol. Microbiol.">
        <title>Novibacillus thermophilus gen. nov., sp. nov., a Gram-staining-negative and moderately thermophilic member of the family Thermoactinomycetaceae.</title>
        <authorList>
            <person name="Yang G."/>
            <person name="Chen J."/>
            <person name="Zhou S."/>
        </authorList>
    </citation>
    <scope>NUCLEOTIDE SEQUENCE [LARGE SCALE GENOMIC DNA]</scope>
    <source>
        <strain evidence="5 6">SG-1</strain>
    </source>
</reference>
<dbReference type="Pfam" id="PF00005">
    <property type="entry name" value="ABC_tran"/>
    <property type="match status" value="1"/>
</dbReference>
<feature type="domain" description="ABC transporter" evidence="4">
    <location>
        <begin position="2"/>
        <end position="234"/>
    </location>
</feature>
<dbReference type="PANTHER" id="PTHR42939">
    <property type="entry name" value="ABC TRANSPORTER ATP-BINDING PROTEIN ALBC-RELATED"/>
    <property type="match status" value="1"/>
</dbReference>
<dbReference type="InterPro" id="IPR027417">
    <property type="entry name" value="P-loop_NTPase"/>
</dbReference>
<sequence>MLKVTHLNKSYEQGKKVFESVSFSLPAGSFVSLTGKNGIGKTTLLNILAGITSFEGEFVFADICLQTSSDQYDQCMEKYIEKTAYIPNDPFLYPYLTLSEMVELLLTVSGRKQPPTYLQNLLEELALTEYEHVLIKNMSLGTQQKVAIVTAYLDEPQLILMDEPFVNFDQKSLKVVLRFIRDYLLQKQAITIFSTHSQDHRIQQVITHNLHIKDARTITVTEIRKDRDVRDVFV</sequence>
<name>A0A1U9K480_9BACL</name>
<evidence type="ECO:0000313" key="6">
    <source>
        <dbReference type="Proteomes" id="UP000188603"/>
    </source>
</evidence>
<dbReference type="InterPro" id="IPR003593">
    <property type="entry name" value="AAA+_ATPase"/>
</dbReference>
<dbReference type="KEGG" id="ntr:B0W44_02655"/>
<proteinExistence type="predicted"/>
<gene>
    <name evidence="5" type="ORF">B0W44_02655</name>
</gene>
<accession>A0A1U9K480</accession>
<dbReference type="GO" id="GO:0005524">
    <property type="term" value="F:ATP binding"/>
    <property type="evidence" value="ECO:0007669"/>
    <property type="project" value="UniProtKB-KW"/>
</dbReference>
<dbReference type="InterPro" id="IPR003439">
    <property type="entry name" value="ABC_transporter-like_ATP-bd"/>
</dbReference>
<dbReference type="EMBL" id="CP019699">
    <property type="protein sequence ID" value="AQS54830.1"/>
    <property type="molecule type" value="Genomic_DNA"/>
</dbReference>
<evidence type="ECO:0000313" key="5">
    <source>
        <dbReference type="EMBL" id="AQS54830.1"/>
    </source>
</evidence>
<keyword evidence="3" id="KW-0067">ATP-binding</keyword>
<dbReference type="RefSeq" id="WP_077718650.1">
    <property type="nucleotide sequence ID" value="NZ_CP019699.1"/>
</dbReference>
<dbReference type="PANTHER" id="PTHR42939:SF1">
    <property type="entry name" value="ABC TRANSPORTER ATP-BINDING PROTEIN ALBC-RELATED"/>
    <property type="match status" value="1"/>
</dbReference>
<dbReference type="GO" id="GO:0016887">
    <property type="term" value="F:ATP hydrolysis activity"/>
    <property type="evidence" value="ECO:0007669"/>
    <property type="project" value="InterPro"/>
</dbReference>
<evidence type="ECO:0000259" key="4">
    <source>
        <dbReference type="PROSITE" id="PS50893"/>
    </source>
</evidence>